<gene>
    <name evidence="1" type="ORF">TL16_g11174</name>
</gene>
<evidence type="ECO:0000313" key="1">
    <source>
        <dbReference type="EMBL" id="GMH88494.1"/>
    </source>
</evidence>
<comment type="caution">
    <text evidence="1">The sequence shown here is derived from an EMBL/GenBank/DDBJ whole genome shotgun (WGS) entry which is preliminary data.</text>
</comment>
<accession>A0A9W7BK55</accession>
<dbReference type="Proteomes" id="UP001162640">
    <property type="component" value="Unassembled WGS sequence"/>
</dbReference>
<name>A0A9W7BK55_9STRA</name>
<dbReference type="AlphaFoldDB" id="A0A9W7BK55"/>
<protein>
    <submittedName>
        <fullName evidence="1">Uncharacterized protein</fullName>
    </submittedName>
</protein>
<evidence type="ECO:0000313" key="2">
    <source>
        <dbReference type="Proteomes" id="UP001162640"/>
    </source>
</evidence>
<sequence>MRLRAQQNIIIVSIPMSTPPTLLTLASLRSLSVDIGKSHAIEAFLFDSRNSFSSTVNEINRDLRRKSSSKVERVATSSGYSDIMKTLGSVGCFSPSLDAPVAQSVQRSGLAVALFGCSSHQAPLRYELGIR</sequence>
<dbReference type="EMBL" id="BLQM01000413">
    <property type="protein sequence ID" value="GMH88494.1"/>
    <property type="molecule type" value="Genomic_DNA"/>
</dbReference>
<reference evidence="2" key="1">
    <citation type="journal article" date="2023" name="Commun. Biol.">
        <title>Genome analysis of Parmales, the sister group of diatoms, reveals the evolutionary specialization of diatoms from phago-mixotrophs to photoautotrophs.</title>
        <authorList>
            <person name="Ban H."/>
            <person name="Sato S."/>
            <person name="Yoshikawa S."/>
            <person name="Yamada K."/>
            <person name="Nakamura Y."/>
            <person name="Ichinomiya M."/>
            <person name="Sato N."/>
            <person name="Blanc-Mathieu R."/>
            <person name="Endo H."/>
            <person name="Kuwata A."/>
            <person name="Ogata H."/>
        </authorList>
    </citation>
    <scope>NUCLEOTIDE SEQUENCE [LARGE SCALE GENOMIC DNA]</scope>
</reference>
<organism evidence="1 2">
    <name type="scientific">Triparma laevis f. inornata</name>
    <dbReference type="NCBI Taxonomy" id="1714386"/>
    <lineage>
        <taxon>Eukaryota</taxon>
        <taxon>Sar</taxon>
        <taxon>Stramenopiles</taxon>
        <taxon>Ochrophyta</taxon>
        <taxon>Bolidophyceae</taxon>
        <taxon>Parmales</taxon>
        <taxon>Triparmaceae</taxon>
        <taxon>Triparma</taxon>
    </lineage>
</organism>
<proteinExistence type="predicted"/>